<accession>J3CPC9</accession>
<sequence length="287" mass="30841">MKTKKYFCSIIALLTGISVSAQVLISTTAGSPHINALLDIKNPLKGALLTKANMISNFPLYNAAADDFFDDSAPLEGALLYNREDKQYYKYDGTVWVPALQLGGFHNPFETRRKAGGSESWTCVSLLGVNTCDLTQLFGNNNTKVIPVSNADSRPQLLVNNLNLATGTDYVTIPAAGLYHISGVVGFSGTSILGLGQDVSYWVNLDVSYDNGISWSTLAFKETLQYGGIFIDIGQAGNKSASVSSTVTLPANSRIRLAASVSTSSLISTYSNSTDHKDTFINVQKLK</sequence>
<dbReference type="OrthoDB" id="1235841at2"/>
<feature type="chain" id="PRO_5003763223" evidence="1">
    <location>
        <begin position="22"/>
        <end position="287"/>
    </location>
</feature>
<reference evidence="2 3" key="1">
    <citation type="journal article" date="2012" name="J. Bacteriol.">
        <title>Twenty-one genome sequences from Pseudomonas species and 19 genome sequences from diverse bacteria isolated from the rhizosphere and endosphere of Populus deltoides.</title>
        <authorList>
            <person name="Brown S.D."/>
            <person name="Utturkar S.M."/>
            <person name="Klingeman D.M."/>
            <person name="Johnson C.M."/>
            <person name="Martin S.L."/>
            <person name="Land M.L."/>
            <person name="Lu T.Y."/>
            <person name="Schadt C.W."/>
            <person name="Doktycz M.J."/>
            <person name="Pelletier D.A."/>
        </authorList>
    </citation>
    <scope>NUCLEOTIDE SEQUENCE [LARGE SCALE GENOMIC DNA]</scope>
    <source>
        <strain evidence="2 3">CF314</strain>
    </source>
</reference>
<dbReference type="AlphaFoldDB" id="J3CPC9"/>
<evidence type="ECO:0000313" key="3">
    <source>
        <dbReference type="Proteomes" id="UP000007509"/>
    </source>
</evidence>
<dbReference type="Proteomes" id="UP000007509">
    <property type="component" value="Unassembled WGS sequence"/>
</dbReference>
<evidence type="ECO:0000313" key="2">
    <source>
        <dbReference type="EMBL" id="EJL75824.1"/>
    </source>
</evidence>
<dbReference type="EMBL" id="AKJY01000003">
    <property type="protein sequence ID" value="EJL75824.1"/>
    <property type="molecule type" value="Genomic_DNA"/>
</dbReference>
<organism evidence="2 3">
    <name type="scientific">Chryseobacterium populi</name>
    <dbReference type="NCBI Taxonomy" id="1144316"/>
    <lineage>
        <taxon>Bacteria</taxon>
        <taxon>Pseudomonadati</taxon>
        <taxon>Bacteroidota</taxon>
        <taxon>Flavobacteriia</taxon>
        <taxon>Flavobacteriales</taxon>
        <taxon>Weeksellaceae</taxon>
        <taxon>Chryseobacterium group</taxon>
        <taxon>Chryseobacterium</taxon>
    </lineage>
</organism>
<proteinExistence type="predicted"/>
<comment type="caution">
    <text evidence="2">The sequence shown here is derived from an EMBL/GenBank/DDBJ whole genome shotgun (WGS) entry which is preliminary data.</text>
</comment>
<evidence type="ECO:0000256" key="1">
    <source>
        <dbReference type="SAM" id="SignalP"/>
    </source>
</evidence>
<dbReference type="PATRIC" id="fig|1144316.3.peg.221"/>
<name>J3CPC9_9FLAO</name>
<gene>
    <name evidence="2" type="ORF">PMI13_00220</name>
</gene>
<dbReference type="RefSeq" id="WP_007839734.1">
    <property type="nucleotide sequence ID" value="NZ_AKJY01000003.1"/>
</dbReference>
<feature type="signal peptide" evidence="1">
    <location>
        <begin position="1"/>
        <end position="21"/>
    </location>
</feature>
<protein>
    <submittedName>
        <fullName evidence="2">Uncharacterized protein</fullName>
    </submittedName>
</protein>
<keyword evidence="1" id="KW-0732">Signal</keyword>
<keyword evidence="3" id="KW-1185">Reference proteome</keyword>